<dbReference type="AlphaFoldDB" id="B7FFX8"/>
<evidence type="ECO:0000313" key="1">
    <source>
        <dbReference type="EMBL" id="ACJ83577.1"/>
    </source>
</evidence>
<name>B7FFX8_MEDTR</name>
<dbReference type="EMBL" id="BT050909">
    <property type="protein sequence ID" value="ACJ83577.1"/>
    <property type="molecule type" value="mRNA"/>
</dbReference>
<protein>
    <submittedName>
        <fullName evidence="1">Uncharacterized protein</fullName>
    </submittedName>
</protein>
<organism evidence="1">
    <name type="scientific">Medicago truncatula</name>
    <name type="common">Barrel medic</name>
    <name type="synonym">Medicago tribuloides</name>
    <dbReference type="NCBI Taxonomy" id="3880"/>
    <lineage>
        <taxon>Eukaryota</taxon>
        <taxon>Viridiplantae</taxon>
        <taxon>Streptophyta</taxon>
        <taxon>Embryophyta</taxon>
        <taxon>Tracheophyta</taxon>
        <taxon>Spermatophyta</taxon>
        <taxon>Magnoliopsida</taxon>
        <taxon>eudicotyledons</taxon>
        <taxon>Gunneridae</taxon>
        <taxon>Pentapetalae</taxon>
        <taxon>rosids</taxon>
        <taxon>fabids</taxon>
        <taxon>Fabales</taxon>
        <taxon>Fabaceae</taxon>
        <taxon>Papilionoideae</taxon>
        <taxon>50 kb inversion clade</taxon>
        <taxon>NPAAA clade</taxon>
        <taxon>Hologalegina</taxon>
        <taxon>IRL clade</taxon>
        <taxon>Trifolieae</taxon>
        <taxon>Medicago</taxon>
    </lineage>
</organism>
<reference evidence="1" key="1">
    <citation type="submission" date="2008-12" db="EMBL/GenBank/DDBJ databases">
        <title>Medicago truncatula full length cdna cloning project.</title>
        <authorList>
            <person name="Moskal W."/>
            <person name="Chan A."/>
            <person name="Cheung F."/>
            <person name="Xiao Y."/>
            <person name="Town C.D."/>
        </authorList>
    </citation>
    <scope>NUCLEOTIDE SEQUENCE</scope>
</reference>
<accession>B7FFX8</accession>
<proteinExistence type="evidence at transcript level"/>
<sequence>MFNYCLFFSFKGLSIIVVFESCNFRQSWYVPHYE</sequence>